<reference evidence="2" key="1">
    <citation type="submission" date="2020-07" db="EMBL/GenBank/DDBJ databases">
        <title>Multicomponent nature underlies the extraordinary mechanical properties of spider dragline silk.</title>
        <authorList>
            <person name="Kono N."/>
            <person name="Nakamura H."/>
            <person name="Mori M."/>
            <person name="Yoshida Y."/>
            <person name="Ohtoshi R."/>
            <person name="Malay A.D."/>
            <person name="Moran D.A.P."/>
            <person name="Tomita M."/>
            <person name="Numata K."/>
            <person name="Arakawa K."/>
        </authorList>
    </citation>
    <scope>NUCLEOTIDE SEQUENCE</scope>
</reference>
<evidence type="ECO:0000256" key="1">
    <source>
        <dbReference type="SAM" id="Phobius"/>
    </source>
</evidence>
<keyword evidence="1" id="KW-1133">Transmembrane helix</keyword>
<dbReference type="AlphaFoldDB" id="A0A8X6J1S9"/>
<evidence type="ECO:0000313" key="2">
    <source>
        <dbReference type="EMBL" id="GFQ87735.1"/>
    </source>
</evidence>
<dbReference type="Proteomes" id="UP000887116">
    <property type="component" value="Unassembled WGS sequence"/>
</dbReference>
<dbReference type="EMBL" id="BMAO01013301">
    <property type="protein sequence ID" value="GFQ87735.1"/>
    <property type="molecule type" value="Genomic_DNA"/>
</dbReference>
<feature type="transmembrane region" description="Helical" evidence="1">
    <location>
        <begin position="44"/>
        <end position="61"/>
    </location>
</feature>
<proteinExistence type="predicted"/>
<protein>
    <submittedName>
        <fullName evidence="2">Uncharacterized protein</fullName>
    </submittedName>
</protein>
<accession>A0A8X6J1S9</accession>
<name>A0A8X6J1S9_TRICU</name>
<evidence type="ECO:0000313" key="3">
    <source>
        <dbReference type="Proteomes" id="UP000887116"/>
    </source>
</evidence>
<keyword evidence="1" id="KW-0812">Transmembrane</keyword>
<comment type="caution">
    <text evidence="2">The sequence shown here is derived from an EMBL/GenBank/DDBJ whole genome shotgun (WGS) entry which is preliminary data.</text>
</comment>
<keyword evidence="1" id="KW-0472">Membrane</keyword>
<sequence>MMNIISMIDRLMLHEVIPSFGCHVLGLKLRQCIVFAHLSRRSKLLLMMFGIQLTVCLMSLPQDALLKGMLGTTIGHPGIDWFFR</sequence>
<organism evidence="2 3">
    <name type="scientific">Trichonephila clavata</name>
    <name type="common">Joro spider</name>
    <name type="synonym">Nephila clavata</name>
    <dbReference type="NCBI Taxonomy" id="2740835"/>
    <lineage>
        <taxon>Eukaryota</taxon>
        <taxon>Metazoa</taxon>
        <taxon>Ecdysozoa</taxon>
        <taxon>Arthropoda</taxon>
        <taxon>Chelicerata</taxon>
        <taxon>Arachnida</taxon>
        <taxon>Araneae</taxon>
        <taxon>Araneomorphae</taxon>
        <taxon>Entelegynae</taxon>
        <taxon>Araneoidea</taxon>
        <taxon>Nephilidae</taxon>
        <taxon>Trichonephila</taxon>
    </lineage>
</organism>
<gene>
    <name evidence="2" type="ORF">TNCT_143481</name>
</gene>
<keyword evidence="3" id="KW-1185">Reference proteome</keyword>